<feature type="signal peptide" evidence="1">
    <location>
        <begin position="1"/>
        <end position="45"/>
    </location>
</feature>
<protein>
    <submittedName>
        <fullName evidence="2">Uncharacterized protein</fullName>
    </submittedName>
</protein>
<feature type="chain" id="PRO_5045437669" evidence="1">
    <location>
        <begin position="46"/>
        <end position="261"/>
    </location>
</feature>
<keyword evidence="1" id="KW-0732">Signal</keyword>
<evidence type="ECO:0000313" key="3">
    <source>
        <dbReference type="Proteomes" id="UP000631312"/>
    </source>
</evidence>
<dbReference type="EMBL" id="BOMP01000112">
    <property type="protein sequence ID" value="GIE43687.1"/>
    <property type="molecule type" value="Genomic_DNA"/>
</dbReference>
<evidence type="ECO:0000256" key="1">
    <source>
        <dbReference type="SAM" id="SignalP"/>
    </source>
</evidence>
<evidence type="ECO:0000313" key="2">
    <source>
        <dbReference type="EMBL" id="GIE43687.1"/>
    </source>
</evidence>
<reference evidence="2 3" key="1">
    <citation type="submission" date="2021-01" db="EMBL/GenBank/DDBJ databases">
        <title>Whole genome shotgun sequence of Actinoplanes lobatus NBRC 12513.</title>
        <authorList>
            <person name="Komaki H."/>
            <person name="Tamura T."/>
        </authorList>
    </citation>
    <scope>NUCLEOTIDE SEQUENCE [LARGE SCALE GENOMIC DNA]</scope>
    <source>
        <strain evidence="2 3">NBRC 12513</strain>
    </source>
</reference>
<comment type="caution">
    <text evidence="2">The sequence shown here is derived from an EMBL/GenBank/DDBJ whole genome shotgun (WGS) entry which is preliminary data.</text>
</comment>
<gene>
    <name evidence="2" type="ORF">Alo02nite_65850</name>
</gene>
<proteinExistence type="predicted"/>
<accession>A0ABQ4ARP2</accession>
<name>A0ABQ4ARP2_9ACTN</name>
<dbReference type="Proteomes" id="UP000631312">
    <property type="component" value="Unassembled WGS sequence"/>
</dbReference>
<keyword evidence="3" id="KW-1185">Reference proteome</keyword>
<sequence>MIIPLNGPSEPQGQNMTSVRSRAFAALLAVVPTAGLMAVASPAQAATLDITVKSVAVSKSVFVLGSKAGCQSFTITAVTSEPIPTAGYEIAGVGADINAPGGKTVKGGQFAQVGSTATYKGTFKMCGKDTAGRWTIEVYGAQLAAGDDEPELTNLVSKSIYLKRPSKLTLNAAPEPVVKGKKLTAKGVLKVNGKVLGGAKVKVYFKPAGATTFTYKGTATTNGKGVYSKKFTATKTGVWQVVYAGGAARNAATAVDGVKVK</sequence>
<organism evidence="2 3">
    <name type="scientific">Actinoplanes lobatus</name>
    <dbReference type="NCBI Taxonomy" id="113568"/>
    <lineage>
        <taxon>Bacteria</taxon>
        <taxon>Bacillati</taxon>
        <taxon>Actinomycetota</taxon>
        <taxon>Actinomycetes</taxon>
        <taxon>Micromonosporales</taxon>
        <taxon>Micromonosporaceae</taxon>
        <taxon>Actinoplanes</taxon>
    </lineage>
</organism>